<accession>A0ABN9TCN3</accession>
<evidence type="ECO:0000313" key="3">
    <source>
        <dbReference type="Proteomes" id="UP001189429"/>
    </source>
</evidence>
<feature type="compositionally biased region" description="Low complexity" evidence="1">
    <location>
        <begin position="52"/>
        <end position="61"/>
    </location>
</feature>
<proteinExistence type="predicted"/>
<dbReference type="EMBL" id="CAUYUJ010014533">
    <property type="protein sequence ID" value="CAK0842759.1"/>
    <property type="molecule type" value="Genomic_DNA"/>
</dbReference>
<feature type="region of interest" description="Disordered" evidence="1">
    <location>
        <begin position="1"/>
        <end position="61"/>
    </location>
</feature>
<protein>
    <submittedName>
        <fullName evidence="2">Uncharacterized protein</fullName>
    </submittedName>
</protein>
<evidence type="ECO:0000313" key="2">
    <source>
        <dbReference type="EMBL" id="CAK0842759.1"/>
    </source>
</evidence>
<keyword evidence="3" id="KW-1185">Reference proteome</keyword>
<evidence type="ECO:0000256" key="1">
    <source>
        <dbReference type="SAM" id="MobiDB-lite"/>
    </source>
</evidence>
<name>A0ABN9TCN3_9DINO</name>
<sequence length="185" mass="19756">MKPTPPRWATERADAAGRRDPSQSHASLNRACVASAKRRTKTPQSQELSCEAAGTSATGTARPAAAAAAAVGRRRHRVVVLEDEWTAGGPRPRSRAADQQGPVRATRAGDVGVVVHGAQHQLRGAQPQGLGRVHQLLHVVLIGQPEHCLCAYQRDAALDVRAVLAGKVLEDRKNVMHSSLSQWPS</sequence>
<reference evidence="2" key="1">
    <citation type="submission" date="2023-10" db="EMBL/GenBank/DDBJ databases">
        <authorList>
            <person name="Chen Y."/>
            <person name="Shah S."/>
            <person name="Dougan E. K."/>
            <person name="Thang M."/>
            <person name="Chan C."/>
        </authorList>
    </citation>
    <scope>NUCLEOTIDE SEQUENCE [LARGE SCALE GENOMIC DNA]</scope>
</reference>
<comment type="caution">
    <text evidence="2">The sequence shown here is derived from an EMBL/GenBank/DDBJ whole genome shotgun (WGS) entry which is preliminary data.</text>
</comment>
<gene>
    <name evidence="2" type="ORF">PCOR1329_LOCUS37394</name>
</gene>
<feature type="compositionally biased region" description="Basic and acidic residues" evidence="1">
    <location>
        <begin position="9"/>
        <end position="22"/>
    </location>
</feature>
<dbReference type="Proteomes" id="UP001189429">
    <property type="component" value="Unassembled WGS sequence"/>
</dbReference>
<organism evidence="2 3">
    <name type="scientific">Prorocentrum cordatum</name>
    <dbReference type="NCBI Taxonomy" id="2364126"/>
    <lineage>
        <taxon>Eukaryota</taxon>
        <taxon>Sar</taxon>
        <taxon>Alveolata</taxon>
        <taxon>Dinophyceae</taxon>
        <taxon>Prorocentrales</taxon>
        <taxon>Prorocentraceae</taxon>
        <taxon>Prorocentrum</taxon>
    </lineage>
</organism>